<reference evidence="13" key="1">
    <citation type="submission" date="2018-02" db="EMBL/GenBank/DDBJ databases">
        <authorList>
            <person name="Cohen D.B."/>
            <person name="Kent A.D."/>
        </authorList>
    </citation>
    <scope>NUCLEOTIDE SEQUENCE</scope>
</reference>
<dbReference type="Gene3D" id="2.170.150.80">
    <property type="entry name" value="NAC domain"/>
    <property type="match status" value="1"/>
</dbReference>
<evidence type="ECO:0000256" key="8">
    <source>
        <dbReference type="ARBA" id="ARBA00023159"/>
    </source>
</evidence>
<evidence type="ECO:0000256" key="7">
    <source>
        <dbReference type="ARBA" id="ARBA00023136"/>
    </source>
</evidence>
<sequence length="332" mass="37325">MAVLSLNLPRGFRFSPTDEELIEHFLKPKISGKNDEEACVDFSGIATKDREWFFFTQQERKHQNRNGINRLTKAGYWKSTGTDQEIYSGESLIGMKKILVFHIGRTSKGKGTCWVMHEYRTTLKEYDGTKPGQVLNIMQKALVLCRLFEKKETKKKSKSALAHVSPALEVQAQTHITSNPSCDAEMSDATICDASAPVECNNDNNNDHNAYVAENQVTEVTSSEVDEQLEEDMNMFFVPYPEEQDNLFPPPSLPPISPAVSTPFKDNSSHEETRSEPTLTPASQVLWKQAEKHSINAYAQNNQVAEAKATESESELQEMLKGFYVDPPGPLE</sequence>
<evidence type="ECO:0000256" key="11">
    <source>
        <dbReference type="SAM" id="MobiDB-lite"/>
    </source>
</evidence>
<dbReference type="PANTHER" id="PTHR31744">
    <property type="entry name" value="PROTEIN CUP-SHAPED COTYLEDON 2-RELATED"/>
    <property type="match status" value="1"/>
</dbReference>
<dbReference type="GO" id="GO:0005634">
    <property type="term" value="C:nucleus"/>
    <property type="evidence" value="ECO:0007669"/>
    <property type="project" value="UniProtKB-SubCell"/>
</dbReference>
<evidence type="ECO:0000256" key="5">
    <source>
        <dbReference type="ARBA" id="ARBA00023015"/>
    </source>
</evidence>
<keyword evidence="9" id="KW-0804">Transcription</keyword>
<evidence type="ECO:0000256" key="1">
    <source>
        <dbReference type="ARBA" id="ARBA00004123"/>
    </source>
</evidence>
<organism evidence="13">
    <name type="scientific">Fagus sylvatica</name>
    <name type="common">Beechnut</name>
    <dbReference type="NCBI Taxonomy" id="28930"/>
    <lineage>
        <taxon>Eukaryota</taxon>
        <taxon>Viridiplantae</taxon>
        <taxon>Streptophyta</taxon>
        <taxon>Embryophyta</taxon>
        <taxon>Tracheophyta</taxon>
        <taxon>Spermatophyta</taxon>
        <taxon>Magnoliopsida</taxon>
        <taxon>eudicotyledons</taxon>
        <taxon>Gunneridae</taxon>
        <taxon>Pentapetalae</taxon>
        <taxon>rosids</taxon>
        <taxon>fabids</taxon>
        <taxon>Fagales</taxon>
        <taxon>Fagaceae</taxon>
        <taxon>Fagus</taxon>
    </lineage>
</organism>
<evidence type="ECO:0000256" key="3">
    <source>
        <dbReference type="ARBA" id="ARBA00022692"/>
    </source>
</evidence>
<dbReference type="EMBL" id="OIVN01000075">
    <property type="protein sequence ID" value="SPC73788.1"/>
    <property type="molecule type" value="Genomic_DNA"/>
</dbReference>
<keyword evidence="5" id="KW-0805">Transcription regulation</keyword>
<dbReference type="GO" id="GO:0006355">
    <property type="term" value="P:regulation of DNA-templated transcription"/>
    <property type="evidence" value="ECO:0007669"/>
    <property type="project" value="InterPro"/>
</dbReference>
<dbReference type="InterPro" id="IPR036093">
    <property type="entry name" value="NAC_dom_sf"/>
</dbReference>
<accession>A0A2N9EGG8</accession>
<dbReference type="AlphaFoldDB" id="A0A2N9EGG8"/>
<evidence type="ECO:0000259" key="12">
    <source>
        <dbReference type="PROSITE" id="PS51005"/>
    </source>
</evidence>
<dbReference type="SUPFAM" id="SSF101941">
    <property type="entry name" value="NAC domain"/>
    <property type="match status" value="1"/>
</dbReference>
<evidence type="ECO:0000256" key="10">
    <source>
        <dbReference type="ARBA" id="ARBA00023242"/>
    </source>
</evidence>
<keyword evidence="6" id="KW-0238">DNA-binding</keyword>
<dbReference type="PROSITE" id="PS51005">
    <property type="entry name" value="NAC"/>
    <property type="match status" value="1"/>
</dbReference>
<feature type="region of interest" description="Disordered" evidence="11">
    <location>
        <begin position="249"/>
        <end position="280"/>
    </location>
</feature>
<name>A0A2N9EGG8_FAGSY</name>
<evidence type="ECO:0000313" key="13">
    <source>
        <dbReference type="EMBL" id="SPC73788.1"/>
    </source>
</evidence>
<dbReference type="GO" id="GO:0000976">
    <property type="term" value="F:transcription cis-regulatory region binding"/>
    <property type="evidence" value="ECO:0007669"/>
    <property type="project" value="UniProtKB-ARBA"/>
</dbReference>
<dbReference type="PANTHER" id="PTHR31744:SF216">
    <property type="entry name" value="NAC TRANSCRIPTION FACTOR"/>
    <property type="match status" value="1"/>
</dbReference>
<dbReference type="GO" id="GO:0016020">
    <property type="term" value="C:membrane"/>
    <property type="evidence" value="ECO:0007669"/>
    <property type="project" value="UniProtKB-SubCell"/>
</dbReference>
<comment type="subcellular location">
    <subcellularLocation>
        <location evidence="2">Membrane</location>
        <topology evidence="2">Single-pass membrane protein</topology>
    </subcellularLocation>
    <subcellularLocation>
        <location evidence="1">Nucleus</location>
    </subcellularLocation>
</comment>
<evidence type="ECO:0000256" key="4">
    <source>
        <dbReference type="ARBA" id="ARBA00022989"/>
    </source>
</evidence>
<dbReference type="Pfam" id="PF02365">
    <property type="entry name" value="NAM"/>
    <property type="match status" value="1"/>
</dbReference>
<keyword evidence="4" id="KW-1133">Transmembrane helix</keyword>
<evidence type="ECO:0000256" key="2">
    <source>
        <dbReference type="ARBA" id="ARBA00004167"/>
    </source>
</evidence>
<feature type="domain" description="NAC" evidence="12">
    <location>
        <begin position="8"/>
        <end position="150"/>
    </location>
</feature>
<keyword evidence="7" id="KW-0472">Membrane</keyword>
<dbReference type="InterPro" id="IPR003441">
    <property type="entry name" value="NAC-dom"/>
</dbReference>
<keyword evidence="3" id="KW-0812">Transmembrane</keyword>
<evidence type="ECO:0000256" key="6">
    <source>
        <dbReference type="ARBA" id="ARBA00023125"/>
    </source>
</evidence>
<protein>
    <recommendedName>
        <fullName evidence="12">NAC domain-containing protein</fullName>
    </recommendedName>
</protein>
<keyword evidence="8" id="KW-0010">Activator</keyword>
<keyword evidence="10" id="KW-0539">Nucleus</keyword>
<gene>
    <name evidence="13" type="ORF">FSB_LOCUS1670</name>
</gene>
<evidence type="ECO:0000256" key="9">
    <source>
        <dbReference type="ARBA" id="ARBA00023163"/>
    </source>
</evidence>
<proteinExistence type="predicted"/>